<dbReference type="PANTHER" id="PTHR37018">
    <property type="entry name" value="CULTURE SPECIFIC PROTEIN, PUTATIVE (AFU_ORTHOLOGUE AFUA_2G00130)-RELATED"/>
    <property type="match status" value="1"/>
</dbReference>
<dbReference type="Proteomes" id="UP000264541">
    <property type="component" value="Unassembled WGS sequence"/>
</dbReference>
<dbReference type="OrthoDB" id="7839480at2"/>
<protein>
    <submittedName>
        <fullName evidence="3">ATP-grasp domain-containing protein</fullName>
    </submittedName>
</protein>
<dbReference type="PANTHER" id="PTHR37018:SF1">
    <property type="entry name" value="CULTURE SPECIFIC PROTEIN, PUTATIVE (AFU_ORTHOLOGUE AFUA_2G00130)-RELATED"/>
    <property type="match status" value="1"/>
</dbReference>
<dbReference type="RefSeq" id="WP_117326527.1">
    <property type="nucleotide sequence ID" value="NZ_QVTE01000025.1"/>
</dbReference>
<comment type="caution">
    <text evidence="3">The sequence shown here is derived from an EMBL/GenBank/DDBJ whole genome shotgun (WGS) entry which is preliminary data.</text>
</comment>
<evidence type="ECO:0000256" key="1">
    <source>
        <dbReference type="PROSITE-ProRule" id="PRU00409"/>
    </source>
</evidence>
<evidence type="ECO:0000259" key="2">
    <source>
        <dbReference type="PROSITE" id="PS50975"/>
    </source>
</evidence>
<organism evidence="3 4">
    <name type="scientific">Peribacillus saganii</name>
    <dbReference type="NCBI Taxonomy" id="2303992"/>
    <lineage>
        <taxon>Bacteria</taxon>
        <taxon>Bacillati</taxon>
        <taxon>Bacillota</taxon>
        <taxon>Bacilli</taxon>
        <taxon>Bacillales</taxon>
        <taxon>Bacillaceae</taxon>
        <taxon>Peribacillus</taxon>
    </lineage>
</organism>
<evidence type="ECO:0000313" key="3">
    <source>
        <dbReference type="EMBL" id="RFU69463.1"/>
    </source>
</evidence>
<dbReference type="EMBL" id="QVTE01000025">
    <property type="protein sequence ID" value="RFU69463.1"/>
    <property type="molecule type" value="Genomic_DNA"/>
</dbReference>
<dbReference type="GO" id="GO:0005524">
    <property type="term" value="F:ATP binding"/>
    <property type="evidence" value="ECO:0007669"/>
    <property type="project" value="UniProtKB-UniRule"/>
</dbReference>
<name>A0A372LP14_9BACI</name>
<dbReference type="InterPro" id="IPR003806">
    <property type="entry name" value="ATP-grasp_PylC-type"/>
</dbReference>
<keyword evidence="1" id="KW-0067">ATP-binding</keyword>
<dbReference type="InterPro" id="IPR053269">
    <property type="entry name" value="Asp-Met_ligase"/>
</dbReference>
<dbReference type="AlphaFoldDB" id="A0A372LP14"/>
<proteinExistence type="predicted"/>
<keyword evidence="4" id="KW-1185">Reference proteome</keyword>
<dbReference type="PROSITE" id="PS50975">
    <property type="entry name" value="ATP_GRASP"/>
    <property type="match status" value="1"/>
</dbReference>
<dbReference type="SUPFAM" id="SSF56059">
    <property type="entry name" value="Glutathione synthetase ATP-binding domain-like"/>
    <property type="match status" value="1"/>
</dbReference>
<sequence length="411" mass="46252">MGEAAFPIQVLKEQPNVSIRPSHSITDIYGKDIAYTPKLYAEDYQHFSSDLLSLEALTGRELSAVGNVPVICHEGTATEPALALLRKAGLHVPPIRYTYRNDIEYIEVLKDLAEQSKKLIFQYPHPAEKVSPDVSWVDPQLLAYLCDKRSIPELVPHDHVPPRRMMSLKQILEEKPALPIVLKTGDGRPTSGGCGVLLVEDERQLHEIDESFGDLSKIIVEEFIHYDQNISVHFAVNEQGVISFLGKSIQLVNKDGCFRGSWITVDIDDTIADIVDTGYEVMRNIAAKGYVGIAGFDVLIRGDQYYFIDLNVRFNGSTCGLLLYKDIRKNYGKEIVRLCNLEWNHHFDSLIPIVEKYMEKEQFIPLSLLDASYFPAEKQVSKVIGLVIGHSAPEVESVLMEITKDGLLLRE</sequence>
<dbReference type="InterPro" id="IPR011761">
    <property type="entry name" value="ATP-grasp"/>
</dbReference>
<reference evidence="3 4" key="1">
    <citation type="submission" date="2018-08" db="EMBL/GenBank/DDBJ databases">
        <title>Bacillus chawlae sp. nov., Bacillus glennii sp. nov., and Bacillus saganii sp. nov. Isolated from the Vehicle Assembly Building at Kennedy Space Center where the Viking Spacecraft were Assembled.</title>
        <authorList>
            <person name="Seuylemezian A."/>
            <person name="Vaishampayan P."/>
        </authorList>
    </citation>
    <scope>NUCLEOTIDE SEQUENCE [LARGE SCALE GENOMIC DNA]</scope>
    <source>
        <strain evidence="3 4">V47-23a</strain>
    </source>
</reference>
<dbReference type="Gene3D" id="3.30.470.20">
    <property type="entry name" value="ATP-grasp fold, B domain"/>
    <property type="match status" value="1"/>
</dbReference>
<evidence type="ECO:0000313" key="4">
    <source>
        <dbReference type="Proteomes" id="UP000264541"/>
    </source>
</evidence>
<keyword evidence="1" id="KW-0547">Nucleotide-binding</keyword>
<dbReference type="GO" id="GO:0046872">
    <property type="term" value="F:metal ion binding"/>
    <property type="evidence" value="ECO:0007669"/>
    <property type="project" value="InterPro"/>
</dbReference>
<feature type="domain" description="ATP-grasp" evidence="2">
    <location>
        <begin position="152"/>
        <end position="340"/>
    </location>
</feature>
<accession>A0A372LP14</accession>
<gene>
    <name evidence="3" type="ORF">D0469_09600</name>
</gene>
<dbReference type="Pfam" id="PF02655">
    <property type="entry name" value="ATP-grasp_3"/>
    <property type="match status" value="1"/>
</dbReference>